<organism evidence="4 5">
    <name type="scientific">Winogradskyella echinorum</name>
    <dbReference type="NCBI Taxonomy" id="538189"/>
    <lineage>
        <taxon>Bacteria</taxon>
        <taxon>Pseudomonadati</taxon>
        <taxon>Bacteroidota</taxon>
        <taxon>Flavobacteriia</taxon>
        <taxon>Flavobacteriales</taxon>
        <taxon>Flavobacteriaceae</taxon>
        <taxon>Winogradskyella</taxon>
    </lineage>
</organism>
<dbReference type="InterPro" id="IPR050680">
    <property type="entry name" value="YpeA/RimI_acetyltransf"/>
</dbReference>
<evidence type="ECO:0000259" key="3">
    <source>
        <dbReference type="PROSITE" id="PS51186"/>
    </source>
</evidence>
<dbReference type="PANTHER" id="PTHR43420">
    <property type="entry name" value="ACETYLTRANSFERASE"/>
    <property type="match status" value="1"/>
</dbReference>
<proteinExistence type="predicted"/>
<gene>
    <name evidence="4" type="ORF">H6H04_05615</name>
</gene>
<dbReference type="RefSeq" id="WP_186844938.1">
    <property type="nucleotide sequence ID" value="NZ_JACOME010000001.1"/>
</dbReference>
<sequence length="166" mass="19605">MIRKATIIDIEPIMTMTKACAKAMIAKGIYQWNEHYPNPSAFKNDIKQQELYVLEINGEVKGSIVISVFMDEEYIPIKWLTNNENNIYIHRLAVHPELQGKGYAQQLMDFAENFAIENNYSSIRLDTFSQNKRNQKFYELRGYKRLGDIYFPKQSKFPFHCYELVF</sequence>
<keyword evidence="1" id="KW-0808">Transferase</keyword>
<accession>A0ABR6XZC9</accession>
<name>A0ABR6XZC9_9FLAO</name>
<comment type="caution">
    <text evidence="4">The sequence shown here is derived from an EMBL/GenBank/DDBJ whole genome shotgun (WGS) entry which is preliminary data.</text>
</comment>
<dbReference type="PANTHER" id="PTHR43420:SF47">
    <property type="entry name" value="N-ACETYLTRANSFERASE DOMAIN-CONTAINING PROTEIN"/>
    <property type="match status" value="1"/>
</dbReference>
<dbReference type="Proteomes" id="UP000607435">
    <property type="component" value="Unassembled WGS sequence"/>
</dbReference>
<dbReference type="InterPro" id="IPR016181">
    <property type="entry name" value="Acyl_CoA_acyltransferase"/>
</dbReference>
<keyword evidence="2" id="KW-0012">Acyltransferase</keyword>
<dbReference type="EMBL" id="JACOME010000001">
    <property type="protein sequence ID" value="MBC3845846.1"/>
    <property type="molecule type" value="Genomic_DNA"/>
</dbReference>
<dbReference type="SUPFAM" id="SSF55729">
    <property type="entry name" value="Acyl-CoA N-acyltransferases (Nat)"/>
    <property type="match status" value="1"/>
</dbReference>
<dbReference type="Gene3D" id="3.40.630.30">
    <property type="match status" value="1"/>
</dbReference>
<evidence type="ECO:0000313" key="4">
    <source>
        <dbReference type="EMBL" id="MBC3845846.1"/>
    </source>
</evidence>
<dbReference type="InterPro" id="IPR000182">
    <property type="entry name" value="GNAT_dom"/>
</dbReference>
<dbReference type="Pfam" id="PF00583">
    <property type="entry name" value="Acetyltransf_1"/>
    <property type="match status" value="1"/>
</dbReference>
<feature type="domain" description="N-acetyltransferase" evidence="3">
    <location>
        <begin position="1"/>
        <end position="166"/>
    </location>
</feature>
<protein>
    <submittedName>
        <fullName evidence="4">GNAT family N-acetyltransferase</fullName>
    </submittedName>
</protein>
<reference evidence="4 5" key="1">
    <citation type="submission" date="2020-08" db="EMBL/GenBank/DDBJ databases">
        <title>Winogradskyella ouciana sp. nov., isolated from the hadal seawater of the Mariana Trench.</title>
        <authorList>
            <person name="He X."/>
        </authorList>
    </citation>
    <scope>NUCLEOTIDE SEQUENCE [LARGE SCALE GENOMIC DNA]</scope>
    <source>
        <strain evidence="4 5">KCTC 22026</strain>
    </source>
</reference>
<evidence type="ECO:0000256" key="1">
    <source>
        <dbReference type="ARBA" id="ARBA00022679"/>
    </source>
</evidence>
<evidence type="ECO:0000256" key="2">
    <source>
        <dbReference type="ARBA" id="ARBA00023315"/>
    </source>
</evidence>
<dbReference type="CDD" id="cd04301">
    <property type="entry name" value="NAT_SF"/>
    <property type="match status" value="1"/>
</dbReference>
<evidence type="ECO:0000313" key="5">
    <source>
        <dbReference type="Proteomes" id="UP000607435"/>
    </source>
</evidence>
<keyword evidence="5" id="KW-1185">Reference proteome</keyword>
<dbReference type="PROSITE" id="PS51186">
    <property type="entry name" value="GNAT"/>
    <property type="match status" value="1"/>
</dbReference>